<comment type="caution">
    <text evidence="8">The sequence shown here is derived from an EMBL/GenBank/DDBJ whole genome shotgun (WGS) entry which is preliminary data.</text>
</comment>
<dbReference type="Proteomes" id="UP000217561">
    <property type="component" value="Unassembled WGS sequence"/>
</dbReference>
<dbReference type="Pfam" id="PF12791">
    <property type="entry name" value="RsgI_N"/>
    <property type="match status" value="1"/>
</dbReference>
<keyword evidence="5 6" id="KW-0472">Membrane</keyword>
<evidence type="ECO:0000256" key="5">
    <source>
        <dbReference type="ARBA" id="ARBA00023136"/>
    </source>
</evidence>
<protein>
    <recommendedName>
        <fullName evidence="7">RsgI N-terminal anti-sigma domain-containing protein</fullName>
    </recommendedName>
</protein>
<evidence type="ECO:0000256" key="1">
    <source>
        <dbReference type="ARBA" id="ARBA00004162"/>
    </source>
</evidence>
<dbReference type="InterPro" id="IPR024449">
    <property type="entry name" value="Anti-sigma_RsgI_N"/>
</dbReference>
<keyword evidence="9" id="KW-1185">Reference proteome</keyword>
<gene>
    <name evidence="8" type="ORF">CKW00_09155</name>
</gene>
<feature type="domain" description="RsgI N-terminal anti-sigma" evidence="7">
    <location>
        <begin position="13"/>
        <end position="60"/>
    </location>
</feature>
<evidence type="ECO:0000256" key="4">
    <source>
        <dbReference type="ARBA" id="ARBA00022989"/>
    </source>
</evidence>
<evidence type="ECO:0000313" key="9">
    <source>
        <dbReference type="Proteomes" id="UP000217561"/>
    </source>
</evidence>
<dbReference type="PROSITE" id="PS51849">
    <property type="entry name" value="RSGI_N"/>
    <property type="match status" value="1"/>
</dbReference>
<evidence type="ECO:0000313" key="8">
    <source>
        <dbReference type="EMBL" id="PBB05366.1"/>
    </source>
</evidence>
<evidence type="ECO:0000256" key="6">
    <source>
        <dbReference type="SAM" id="Phobius"/>
    </source>
</evidence>
<dbReference type="EMBL" id="NSGH01000013">
    <property type="protein sequence ID" value="PBB05366.1"/>
    <property type="molecule type" value="Genomic_DNA"/>
</dbReference>
<name>A0ABX4HS25_9BACI</name>
<organism evidence="8 9">
    <name type="scientific">Salimicrobium humidisoli</name>
    <dbReference type="NCBI Taxonomy" id="2029857"/>
    <lineage>
        <taxon>Bacteria</taxon>
        <taxon>Bacillati</taxon>
        <taxon>Bacillota</taxon>
        <taxon>Bacilli</taxon>
        <taxon>Bacillales</taxon>
        <taxon>Bacillaceae</taxon>
        <taxon>Salimicrobium</taxon>
    </lineage>
</organism>
<proteinExistence type="predicted"/>
<evidence type="ECO:0000259" key="7">
    <source>
        <dbReference type="PROSITE" id="PS51849"/>
    </source>
</evidence>
<keyword evidence="2" id="KW-1003">Cell membrane</keyword>
<dbReference type="Pfam" id="PF23750">
    <property type="entry name" value="RsgI_M"/>
    <property type="match status" value="1"/>
</dbReference>
<evidence type="ECO:0000256" key="3">
    <source>
        <dbReference type="ARBA" id="ARBA00022692"/>
    </source>
</evidence>
<keyword evidence="3 6" id="KW-0812">Transmembrane</keyword>
<evidence type="ECO:0000256" key="2">
    <source>
        <dbReference type="ARBA" id="ARBA00022475"/>
    </source>
</evidence>
<sequence length="247" mass="27902">MSERLSEGGRCVKKGVVLEHKVRSTIVLTSEGEFVKARKIPDAEVGEEAFYEKKPGFSFNWMPPKKFSAFAIVLAFLLAFVPAYLWYGNDKTYAYVNIDINPSFEAKINRELEVISLEAADDEARVIIKNMEEWEGKKLAAVTSELCEAVNGDGTSEEENVLLGISYLAGKEELDISKKVKQFLAQEEEAYEAAVYTVPYKWKEEAEKVGKTVNSLVNERITASEEVTEIEDDVKDLIRVFFESKKD</sequence>
<reference evidence="8 9" key="1">
    <citation type="submission" date="2017-08" db="EMBL/GenBank/DDBJ databases">
        <title>Salimicrobium alkalisoli sp. nov., isolated from saline alkaline soil.</title>
        <authorList>
            <person name="Zhang G."/>
            <person name="Xiong Q."/>
        </authorList>
    </citation>
    <scope>NUCLEOTIDE SEQUENCE [LARGE SCALE GENOMIC DNA]</scope>
    <source>
        <strain evidence="8 9">WN024</strain>
    </source>
</reference>
<accession>A0ABX4HS25</accession>
<comment type="subcellular location">
    <subcellularLocation>
        <location evidence="1">Cell membrane</location>
        <topology evidence="1">Single-pass membrane protein</topology>
    </subcellularLocation>
</comment>
<dbReference type="InterPro" id="IPR055431">
    <property type="entry name" value="RsgI_M"/>
</dbReference>
<feature type="transmembrane region" description="Helical" evidence="6">
    <location>
        <begin position="67"/>
        <end position="87"/>
    </location>
</feature>
<keyword evidence="4 6" id="KW-1133">Transmembrane helix</keyword>